<dbReference type="Proteomes" id="UP000542813">
    <property type="component" value="Unassembled WGS sequence"/>
</dbReference>
<dbReference type="GO" id="GO:0016887">
    <property type="term" value="F:ATP hydrolysis activity"/>
    <property type="evidence" value="ECO:0007669"/>
    <property type="project" value="InterPro"/>
</dbReference>
<keyword evidence="2 4" id="KW-0067">ATP-binding</keyword>
<dbReference type="AlphaFoldDB" id="A0A7W9LN27"/>
<protein>
    <submittedName>
        <fullName evidence="4">Putative ABC transport system ATP-binding protein</fullName>
    </submittedName>
</protein>
<dbReference type="Pfam" id="PF00005">
    <property type="entry name" value="ABC_tran"/>
    <property type="match status" value="1"/>
</dbReference>
<dbReference type="InterPro" id="IPR003439">
    <property type="entry name" value="ABC_transporter-like_ATP-bd"/>
</dbReference>
<evidence type="ECO:0000313" key="4">
    <source>
        <dbReference type="EMBL" id="MBB5789809.1"/>
    </source>
</evidence>
<dbReference type="PANTHER" id="PTHR24220:SF685">
    <property type="entry name" value="ABC TRANSPORTER RELATED"/>
    <property type="match status" value="1"/>
</dbReference>
<dbReference type="EMBL" id="JACHMM010000001">
    <property type="protein sequence ID" value="MBB5789809.1"/>
    <property type="molecule type" value="Genomic_DNA"/>
</dbReference>
<evidence type="ECO:0000259" key="3">
    <source>
        <dbReference type="PROSITE" id="PS50893"/>
    </source>
</evidence>
<organism evidence="4 5">
    <name type="scientific">Jiangella mangrovi</name>
    <dbReference type="NCBI Taxonomy" id="1524084"/>
    <lineage>
        <taxon>Bacteria</taxon>
        <taxon>Bacillati</taxon>
        <taxon>Actinomycetota</taxon>
        <taxon>Actinomycetes</taxon>
        <taxon>Jiangellales</taxon>
        <taxon>Jiangellaceae</taxon>
        <taxon>Jiangella</taxon>
    </lineage>
</organism>
<dbReference type="Gene3D" id="3.40.50.300">
    <property type="entry name" value="P-loop containing nucleotide triphosphate hydrolases"/>
    <property type="match status" value="1"/>
</dbReference>
<proteinExistence type="predicted"/>
<dbReference type="GO" id="GO:0005886">
    <property type="term" value="C:plasma membrane"/>
    <property type="evidence" value="ECO:0007669"/>
    <property type="project" value="TreeGrafter"/>
</dbReference>
<feature type="domain" description="ABC transporter" evidence="3">
    <location>
        <begin position="2"/>
        <end position="229"/>
    </location>
</feature>
<sequence length="230" mass="23660">MLEADRVTLTYGATTALRDVSLTLAPGSRTALMGPSGSGKSSLLHCLAGVLVPGHGQVLVDGQDLTGLSDRERSRLRLERMGVVFQFGDLVPELTVAENVMLPLQLLGTRHAAARSRALELLGELGVADVADSRTGAVSGGQAQRAAVARALVHEPRVVLADEPTGSLDTVNAEAVLDAMVALSTGIGATLLVVTHDNLVASHLDELVVMRDGALDGAHDAALGARGVVG</sequence>
<keyword evidence="1" id="KW-0547">Nucleotide-binding</keyword>
<comment type="caution">
    <text evidence="4">The sequence shown here is derived from an EMBL/GenBank/DDBJ whole genome shotgun (WGS) entry which is preliminary data.</text>
</comment>
<dbReference type="PANTHER" id="PTHR24220">
    <property type="entry name" value="IMPORT ATP-BINDING PROTEIN"/>
    <property type="match status" value="1"/>
</dbReference>
<accession>A0A7W9LN27</accession>
<dbReference type="PROSITE" id="PS50893">
    <property type="entry name" value="ABC_TRANSPORTER_2"/>
    <property type="match status" value="1"/>
</dbReference>
<gene>
    <name evidence="4" type="ORF">HD601_004384</name>
</gene>
<dbReference type="InterPro" id="IPR003593">
    <property type="entry name" value="AAA+_ATPase"/>
</dbReference>
<reference evidence="4 5" key="1">
    <citation type="submission" date="2020-08" db="EMBL/GenBank/DDBJ databases">
        <title>Sequencing the genomes of 1000 actinobacteria strains.</title>
        <authorList>
            <person name="Klenk H.-P."/>
        </authorList>
    </citation>
    <scope>NUCLEOTIDE SEQUENCE [LARGE SCALE GENOMIC DNA]</scope>
    <source>
        <strain evidence="4 5">DSM 102122</strain>
    </source>
</reference>
<dbReference type="SMART" id="SM00382">
    <property type="entry name" value="AAA"/>
    <property type="match status" value="1"/>
</dbReference>
<dbReference type="GO" id="GO:0005524">
    <property type="term" value="F:ATP binding"/>
    <property type="evidence" value="ECO:0007669"/>
    <property type="project" value="UniProtKB-KW"/>
</dbReference>
<keyword evidence="5" id="KW-1185">Reference proteome</keyword>
<dbReference type="GO" id="GO:0022857">
    <property type="term" value="F:transmembrane transporter activity"/>
    <property type="evidence" value="ECO:0007669"/>
    <property type="project" value="TreeGrafter"/>
</dbReference>
<dbReference type="PROSITE" id="PS00211">
    <property type="entry name" value="ABC_TRANSPORTER_1"/>
    <property type="match status" value="1"/>
</dbReference>
<evidence type="ECO:0000256" key="2">
    <source>
        <dbReference type="ARBA" id="ARBA00022840"/>
    </source>
</evidence>
<dbReference type="RefSeq" id="WP_184825417.1">
    <property type="nucleotide sequence ID" value="NZ_JACHMM010000001.1"/>
</dbReference>
<dbReference type="InterPro" id="IPR027417">
    <property type="entry name" value="P-loop_NTPase"/>
</dbReference>
<evidence type="ECO:0000313" key="5">
    <source>
        <dbReference type="Proteomes" id="UP000542813"/>
    </source>
</evidence>
<dbReference type="InterPro" id="IPR015854">
    <property type="entry name" value="ABC_transpr_LolD-like"/>
</dbReference>
<dbReference type="InterPro" id="IPR017871">
    <property type="entry name" value="ABC_transporter-like_CS"/>
</dbReference>
<name>A0A7W9LN27_9ACTN</name>
<dbReference type="SUPFAM" id="SSF52540">
    <property type="entry name" value="P-loop containing nucleoside triphosphate hydrolases"/>
    <property type="match status" value="1"/>
</dbReference>
<evidence type="ECO:0000256" key="1">
    <source>
        <dbReference type="ARBA" id="ARBA00022741"/>
    </source>
</evidence>